<dbReference type="Proteomes" id="UP000238479">
    <property type="component" value="Chromosome 4"/>
</dbReference>
<keyword evidence="1" id="KW-0472">Membrane</keyword>
<protein>
    <submittedName>
        <fullName evidence="2">Uncharacterized protein</fullName>
    </submittedName>
</protein>
<proteinExistence type="predicted"/>
<evidence type="ECO:0000313" key="2">
    <source>
        <dbReference type="EMBL" id="PRQ35887.1"/>
    </source>
</evidence>
<keyword evidence="3" id="KW-1185">Reference proteome</keyword>
<dbReference type="Gramene" id="PRQ35887">
    <property type="protein sequence ID" value="PRQ35887"/>
    <property type="gene ID" value="RchiOBHm_Chr4g0385381"/>
</dbReference>
<keyword evidence="1" id="KW-0812">Transmembrane</keyword>
<evidence type="ECO:0000313" key="3">
    <source>
        <dbReference type="Proteomes" id="UP000238479"/>
    </source>
</evidence>
<gene>
    <name evidence="2" type="ORF">RchiOBHm_Chr4g0385381</name>
</gene>
<comment type="caution">
    <text evidence="2">The sequence shown here is derived from an EMBL/GenBank/DDBJ whole genome shotgun (WGS) entry which is preliminary data.</text>
</comment>
<accession>A0A2P6QP01</accession>
<evidence type="ECO:0000256" key="1">
    <source>
        <dbReference type="SAM" id="Phobius"/>
    </source>
</evidence>
<sequence>MVSSEVFYALINPVLGVLLVGYFAKVTPIAEDMLKDWKRSNEIILESCTEQMRKRGRNVSKVQK</sequence>
<keyword evidence="1" id="KW-1133">Transmembrane helix</keyword>
<dbReference type="EMBL" id="PDCK01000042">
    <property type="protein sequence ID" value="PRQ35887.1"/>
    <property type="molecule type" value="Genomic_DNA"/>
</dbReference>
<organism evidence="2 3">
    <name type="scientific">Rosa chinensis</name>
    <name type="common">China rose</name>
    <dbReference type="NCBI Taxonomy" id="74649"/>
    <lineage>
        <taxon>Eukaryota</taxon>
        <taxon>Viridiplantae</taxon>
        <taxon>Streptophyta</taxon>
        <taxon>Embryophyta</taxon>
        <taxon>Tracheophyta</taxon>
        <taxon>Spermatophyta</taxon>
        <taxon>Magnoliopsida</taxon>
        <taxon>eudicotyledons</taxon>
        <taxon>Gunneridae</taxon>
        <taxon>Pentapetalae</taxon>
        <taxon>rosids</taxon>
        <taxon>fabids</taxon>
        <taxon>Rosales</taxon>
        <taxon>Rosaceae</taxon>
        <taxon>Rosoideae</taxon>
        <taxon>Rosoideae incertae sedis</taxon>
        <taxon>Rosa</taxon>
    </lineage>
</organism>
<reference evidence="2 3" key="1">
    <citation type="journal article" date="2018" name="Nat. Genet.">
        <title>The Rosa genome provides new insights in the design of modern roses.</title>
        <authorList>
            <person name="Bendahmane M."/>
        </authorList>
    </citation>
    <scope>NUCLEOTIDE SEQUENCE [LARGE SCALE GENOMIC DNA]</scope>
    <source>
        <strain evidence="3">cv. Old Blush</strain>
    </source>
</reference>
<name>A0A2P6QP01_ROSCH</name>
<dbReference type="AlphaFoldDB" id="A0A2P6QP01"/>
<feature type="transmembrane region" description="Helical" evidence="1">
    <location>
        <begin position="6"/>
        <end position="24"/>
    </location>
</feature>